<dbReference type="Proteomes" id="UP000051574">
    <property type="component" value="Unassembled WGS sequence"/>
</dbReference>
<evidence type="ECO:0000256" key="1">
    <source>
        <dbReference type="SAM" id="MobiDB-lite"/>
    </source>
</evidence>
<evidence type="ECO:0000259" key="2">
    <source>
        <dbReference type="PROSITE" id="PS50304"/>
    </source>
</evidence>
<dbReference type="InterPro" id="IPR002999">
    <property type="entry name" value="Tudor"/>
</dbReference>
<evidence type="ECO:0000313" key="3">
    <source>
        <dbReference type="EMBL" id="KRT81741.1"/>
    </source>
</evidence>
<dbReference type="PANTHER" id="PTHR22948:SF76">
    <property type="entry name" value="FI20010P1-RELATED"/>
    <property type="match status" value="1"/>
</dbReference>
<dbReference type="SMART" id="SM00333">
    <property type="entry name" value="TUDOR"/>
    <property type="match status" value="3"/>
</dbReference>
<reference evidence="3 4" key="1">
    <citation type="submission" date="2015-09" db="EMBL/GenBank/DDBJ databases">
        <title>Draft genome of the scarab beetle Oryctes borbonicus.</title>
        <authorList>
            <person name="Meyer J.M."/>
            <person name="Markov G.V."/>
            <person name="Baskaran P."/>
            <person name="Herrmann M."/>
            <person name="Sommer R.J."/>
            <person name="Roedelsperger C."/>
        </authorList>
    </citation>
    <scope>NUCLEOTIDE SEQUENCE [LARGE SCALE GENOMIC DNA]</scope>
    <source>
        <strain evidence="3">OB123</strain>
        <tissue evidence="3">Whole animal</tissue>
    </source>
</reference>
<dbReference type="GO" id="GO:0030719">
    <property type="term" value="P:P granule organization"/>
    <property type="evidence" value="ECO:0007669"/>
    <property type="project" value="TreeGrafter"/>
</dbReference>
<dbReference type="OrthoDB" id="10034606at2759"/>
<dbReference type="PANTHER" id="PTHR22948">
    <property type="entry name" value="TUDOR DOMAIN CONTAINING PROTEIN"/>
    <property type="match status" value="1"/>
</dbReference>
<organism evidence="3 4">
    <name type="scientific">Oryctes borbonicus</name>
    <dbReference type="NCBI Taxonomy" id="1629725"/>
    <lineage>
        <taxon>Eukaryota</taxon>
        <taxon>Metazoa</taxon>
        <taxon>Ecdysozoa</taxon>
        <taxon>Arthropoda</taxon>
        <taxon>Hexapoda</taxon>
        <taxon>Insecta</taxon>
        <taxon>Pterygota</taxon>
        <taxon>Neoptera</taxon>
        <taxon>Endopterygota</taxon>
        <taxon>Coleoptera</taxon>
        <taxon>Polyphaga</taxon>
        <taxon>Scarabaeiformia</taxon>
        <taxon>Scarabaeidae</taxon>
        <taxon>Dynastinae</taxon>
        <taxon>Oryctes</taxon>
    </lineage>
</organism>
<accession>A0A0T6B3T1</accession>
<dbReference type="SUPFAM" id="SSF63748">
    <property type="entry name" value="Tudor/PWWP/MBT"/>
    <property type="match status" value="3"/>
</dbReference>
<dbReference type="InterPro" id="IPR050621">
    <property type="entry name" value="Tudor_domain_containing"/>
</dbReference>
<feature type="domain" description="Tudor" evidence="2">
    <location>
        <begin position="437"/>
        <end position="495"/>
    </location>
</feature>
<comment type="caution">
    <text evidence="3">The sequence shown here is derived from an EMBL/GenBank/DDBJ whole genome shotgun (WGS) entry which is preliminary data.</text>
</comment>
<name>A0A0T6B3T1_9SCAR</name>
<dbReference type="EMBL" id="LJIG01016058">
    <property type="protein sequence ID" value="KRT81741.1"/>
    <property type="molecule type" value="Genomic_DNA"/>
</dbReference>
<feature type="compositionally biased region" description="Polar residues" evidence="1">
    <location>
        <begin position="7"/>
        <end position="16"/>
    </location>
</feature>
<sequence>MIANFERTYSGNAQNPKSEHLSEGSYCAAYFDQNWYRVKVFEVNENDVNCFFIDYGDEQLIRKSDIYQLRREFAKEKAQAFICRLAGLEELYEVSTNSEHIQNLVGKTVHIETDSIEDVNHDTGAPISVVLYDIDSSISINQELIAHITIESATPVLNRNGVTQAYVCHAEPNGDVYVHIQSPGFEKLGHLLADLEASILEKTPNLTTKPIIPRDDLSRLYFGKYKEDDHWYRIKILEWAPNGVFAQIYFIDYGNCEVIKVADETLYPLDELSDVIDRFPPQAVRVKMQMDSVPENFVEKVNKLMPKEQAVLLKVIHEGPERLPIVQFFTRIGPNNELCYINESIVFQIEQEEISSKPERLQRLRSLTKENVPSTGILKSPTLPKIGAYFDVKVPTAVNPWNFFVQPYECYKKLTRLMTALQEAYKEVIHSPLQIEDIQPGKIYASKHEDGKWYRTSVMKVIHPGSISVFYCDFGYYDNLTLQQLIPLEPQFLDLPHQAIKAKLSGIKPKQSKWTMDDCKFFQKLVLRKSLVSILVSTEKDELYKCDNVLNLKLIDTSTDTDVHINEVLIRKGIAVEDKTVIGVSNGNN</sequence>
<dbReference type="Pfam" id="PF00567">
    <property type="entry name" value="TUDOR"/>
    <property type="match status" value="3"/>
</dbReference>
<evidence type="ECO:0000313" key="4">
    <source>
        <dbReference type="Proteomes" id="UP000051574"/>
    </source>
</evidence>
<dbReference type="Gene3D" id="2.40.50.90">
    <property type="match status" value="2"/>
</dbReference>
<dbReference type="GO" id="GO:0034587">
    <property type="term" value="P:piRNA processing"/>
    <property type="evidence" value="ECO:0007669"/>
    <property type="project" value="TreeGrafter"/>
</dbReference>
<feature type="domain" description="Tudor" evidence="2">
    <location>
        <begin position="20"/>
        <end position="76"/>
    </location>
</feature>
<proteinExistence type="predicted"/>
<feature type="region of interest" description="Disordered" evidence="1">
    <location>
        <begin position="1"/>
        <end position="20"/>
    </location>
</feature>
<dbReference type="AlphaFoldDB" id="A0A0T6B3T1"/>
<dbReference type="GO" id="GO:0043186">
    <property type="term" value="C:P granule"/>
    <property type="evidence" value="ECO:0007669"/>
    <property type="project" value="TreeGrafter"/>
</dbReference>
<dbReference type="InterPro" id="IPR035437">
    <property type="entry name" value="SNase_OB-fold_sf"/>
</dbReference>
<dbReference type="CDD" id="cd20379">
    <property type="entry name" value="Tudor_dTUD-like"/>
    <property type="match status" value="2"/>
</dbReference>
<keyword evidence="4" id="KW-1185">Reference proteome</keyword>
<feature type="domain" description="Tudor" evidence="2">
    <location>
        <begin position="214"/>
        <end position="274"/>
    </location>
</feature>
<gene>
    <name evidence="3" type="ORF">AMK59_5610</name>
</gene>
<dbReference type="PROSITE" id="PS50304">
    <property type="entry name" value="TUDOR"/>
    <property type="match status" value="3"/>
</dbReference>
<protein>
    <recommendedName>
        <fullName evidence="2">Tudor domain-containing protein</fullName>
    </recommendedName>
</protein>
<dbReference type="Gene3D" id="2.30.30.140">
    <property type="match status" value="3"/>
</dbReference>
<dbReference type="GO" id="GO:0007283">
    <property type="term" value="P:spermatogenesis"/>
    <property type="evidence" value="ECO:0007669"/>
    <property type="project" value="TreeGrafter"/>
</dbReference>